<proteinExistence type="predicted"/>
<organism evidence="1 2">
    <name type="scientific">Noviherbaspirillum aridicola</name>
    <dbReference type="NCBI Taxonomy" id="2849687"/>
    <lineage>
        <taxon>Bacteria</taxon>
        <taxon>Pseudomonadati</taxon>
        <taxon>Pseudomonadota</taxon>
        <taxon>Betaproteobacteria</taxon>
        <taxon>Burkholderiales</taxon>
        <taxon>Oxalobacteraceae</taxon>
        <taxon>Noviherbaspirillum</taxon>
    </lineage>
</organism>
<dbReference type="Proteomes" id="UP000887222">
    <property type="component" value="Unassembled WGS sequence"/>
</dbReference>
<protein>
    <recommendedName>
        <fullName evidence="3">Aminoglycoside-2''-adenylyltransferase</fullName>
    </recommendedName>
</protein>
<dbReference type="EMBL" id="BPMK01000031">
    <property type="protein sequence ID" value="GIZ54140.1"/>
    <property type="molecule type" value="Genomic_DNA"/>
</dbReference>
<evidence type="ECO:0008006" key="3">
    <source>
        <dbReference type="Google" id="ProtNLM"/>
    </source>
</evidence>
<reference evidence="1 2" key="1">
    <citation type="journal article" date="2022" name="Int. J. Syst. Evol. Microbiol.">
        <title>Noviherbaspirillum aridicola sp. nov., isolated from an arid soil in Pakistan.</title>
        <authorList>
            <person name="Khan I.U."/>
            <person name="Saqib M."/>
            <person name="Amin A."/>
            <person name="Hussain F."/>
            <person name="Li L."/>
            <person name="Liu Y.H."/>
            <person name="Fang B.Z."/>
            <person name="Ahmed I."/>
            <person name="Li W.J."/>
        </authorList>
    </citation>
    <scope>NUCLEOTIDE SEQUENCE [LARGE SCALE GENOMIC DNA]</scope>
    <source>
        <strain evidence="1 2">NCCP-691</strain>
    </source>
</reference>
<sequence length="177" mass="19769">MNIAQVRLIHQIMTSADTCGIPLWISGGWAIDARLGEITRDHDDIDLTFPADRQADFEAMLADLGGQVTERTDYGFLARLRGVLLDCEPARWSGTAYEIDDAPEGSCPANAEGILEGIPVRCNSWEAILWDYFYYLDEVPRIQWPGKHVQSYAMVVAALGDDRVRSLRAVFDSRHPG</sequence>
<dbReference type="InterPro" id="IPR019646">
    <property type="entry name" value="Aminoglyc_AdlTrfase"/>
</dbReference>
<evidence type="ECO:0000313" key="1">
    <source>
        <dbReference type="EMBL" id="GIZ54140.1"/>
    </source>
</evidence>
<dbReference type="RefSeq" id="WP_220810548.1">
    <property type="nucleotide sequence ID" value="NZ_BPMK01000031.1"/>
</dbReference>
<accession>A0ABQ4QBF2</accession>
<name>A0ABQ4QBF2_9BURK</name>
<comment type="caution">
    <text evidence="1">The sequence shown here is derived from an EMBL/GenBank/DDBJ whole genome shotgun (WGS) entry which is preliminary data.</text>
</comment>
<keyword evidence="2" id="KW-1185">Reference proteome</keyword>
<dbReference type="Pfam" id="PF10706">
    <property type="entry name" value="Aminoglyc_resit"/>
    <property type="match status" value="1"/>
</dbReference>
<dbReference type="Gene3D" id="3.30.460.40">
    <property type="match status" value="1"/>
</dbReference>
<evidence type="ECO:0000313" key="2">
    <source>
        <dbReference type="Proteomes" id="UP000887222"/>
    </source>
</evidence>
<gene>
    <name evidence="1" type="ORF">NCCP691_41540</name>
</gene>